<dbReference type="InterPro" id="IPR000835">
    <property type="entry name" value="HTH_MarR-typ"/>
</dbReference>
<proteinExistence type="inferred from homology"/>
<gene>
    <name evidence="10" type="ORF">SAMN05216480_1079</name>
</gene>
<dbReference type="RefSeq" id="WP_093025077.1">
    <property type="nucleotide sequence ID" value="NZ_FPBK01000007.1"/>
</dbReference>
<feature type="domain" description="HTH marR-type" evidence="9">
    <location>
        <begin position="13"/>
        <end position="144"/>
    </location>
</feature>
<dbReference type="Gene3D" id="1.10.10.10">
    <property type="entry name" value="Winged helix-like DNA-binding domain superfamily/Winged helix DNA-binding domain"/>
    <property type="match status" value="1"/>
</dbReference>
<dbReference type="STRING" id="1224947.SAMN05216480_1079"/>
<keyword evidence="11" id="KW-1185">Reference proteome</keyword>
<evidence type="ECO:0000256" key="2">
    <source>
        <dbReference type="ARBA" id="ARBA00022490"/>
    </source>
</evidence>
<evidence type="ECO:0000256" key="4">
    <source>
        <dbReference type="ARBA" id="ARBA00023125"/>
    </source>
</evidence>
<evidence type="ECO:0000313" key="11">
    <source>
        <dbReference type="Proteomes" id="UP000199138"/>
    </source>
</evidence>
<evidence type="ECO:0000256" key="8">
    <source>
        <dbReference type="ARBA" id="ARBA00047207"/>
    </source>
</evidence>
<keyword evidence="5" id="KW-0804">Transcription</keyword>
<dbReference type="Proteomes" id="UP000199138">
    <property type="component" value="Unassembled WGS sequence"/>
</dbReference>
<dbReference type="InterPro" id="IPR055166">
    <property type="entry name" value="Transc_reg_Sar_Rot_HTH"/>
</dbReference>
<dbReference type="GO" id="GO:0005737">
    <property type="term" value="C:cytoplasm"/>
    <property type="evidence" value="ECO:0007669"/>
    <property type="project" value="UniProtKB-SubCell"/>
</dbReference>
<organism evidence="10 11">
    <name type="scientific">Pustulibacterium marinum</name>
    <dbReference type="NCBI Taxonomy" id="1224947"/>
    <lineage>
        <taxon>Bacteria</taxon>
        <taxon>Pseudomonadati</taxon>
        <taxon>Bacteroidota</taxon>
        <taxon>Flavobacteriia</taxon>
        <taxon>Flavobacteriales</taxon>
        <taxon>Flavobacteriaceae</taxon>
        <taxon>Pustulibacterium</taxon>
    </lineage>
</organism>
<dbReference type="AlphaFoldDB" id="A0A1I7H3H1"/>
<comment type="similarity">
    <text evidence="6">Belongs to the SarZ family.</text>
</comment>
<accession>A0A1I7H3H1</accession>
<reference evidence="10 11" key="1">
    <citation type="submission" date="2016-10" db="EMBL/GenBank/DDBJ databases">
        <authorList>
            <person name="de Groot N.N."/>
        </authorList>
    </citation>
    <scope>NUCLEOTIDE SEQUENCE [LARGE SCALE GENOMIC DNA]</scope>
    <source>
        <strain evidence="10 11">CGMCC 1.12333</strain>
    </source>
</reference>
<dbReference type="GO" id="GO:0003700">
    <property type="term" value="F:DNA-binding transcription factor activity"/>
    <property type="evidence" value="ECO:0007669"/>
    <property type="project" value="InterPro"/>
</dbReference>
<evidence type="ECO:0000256" key="1">
    <source>
        <dbReference type="ARBA" id="ARBA00004496"/>
    </source>
</evidence>
<evidence type="ECO:0000256" key="7">
    <source>
        <dbReference type="ARBA" id="ARBA00047188"/>
    </source>
</evidence>
<keyword evidence="2" id="KW-0963">Cytoplasm</keyword>
<evidence type="ECO:0000259" key="9">
    <source>
        <dbReference type="PROSITE" id="PS50995"/>
    </source>
</evidence>
<evidence type="ECO:0000256" key="5">
    <source>
        <dbReference type="ARBA" id="ARBA00023163"/>
    </source>
</evidence>
<dbReference type="InterPro" id="IPR036390">
    <property type="entry name" value="WH_DNA-bd_sf"/>
</dbReference>
<sequence length="148" mass="17525">MKELQEVDFQKLDNQLCFPLYAASRLITKCYQPLLKDFELTYPQYLVLMVLWEQDKVPLNYLSEKLYLQSNTLTPLVKRMEEMQLVTRQRSKEDERSVLISLTEKGQSLKCEAKEVPTQLVANFDKMTTEELKLLHQLLYKLIGNFEE</sequence>
<dbReference type="Pfam" id="PF22381">
    <property type="entry name" value="Staph_reg_Sar_Rot"/>
    <property type="match status" value="1"/>
</dbReference>
<evidence type="ECO:0000256" key="6">
    <source>
        <dbReference type="ARBA" id="ARBA00046337"/>
    </source>
</evidence>
<dbReference type="PROSITE" id="PS50995">
    <property type="entry name" value="HTH_MARR_2"/>
    <property type="match status" value="1"/>
</dbReference>
<dbReference type="GO" id="GO:0003677">
    <property type="term" value="F:DNA binding"/>
    <property type="evidence" value="ECO:0007669"/>
    <property type="project" value="UniProtKB-KW"/>
</dbReference>
<evidence type="ECO:0000313" key="10">
    <source>
        <dbReference type="EMBL" id="SFU55220.1"/>
    </source>
</evidence>
<dbReference type="PRINTS" id="PR00598">
    <property type="entry name" value="HTHMARR"/>
</dbReference>
<dbReference type="OrthoDB" id="9806864at2"/>
<keyword evidence="3" id="KW-0805">Transcription regulation</keyword>
<dbReference type="SUPFAM" id="SSF46785">
    <property type="entry name" value="Winged helix' DNA-binding domain"/>
    <property type="match status" value="1"/>
</dbReference>
<comment type="subcellular location">
    <subcellularLocation>
        <location evidence="1">Cytoplasm</location>
    </subcellularLocation>
</comment>
<evidence type="ECO:0000256" key="3">
    <source>
        <dbReference type="ARBA" id="ARBA00023015"/>
    </source>
</evidence>
<dbReference type="PANTHER" id="PTHR42756:SF1">
    <property type="entry name" value="TRANSCRIPTIONAL REPRESSOR OF EMRAB OPERON"/>
    <property type="match status" value="1"/>
</dbReference>
<dbReference type="FunFam" id="1.10.10.10:FF:000163">
    <property type="entry name" value="MarR family transcriptional regulator"/>
    <property type="match status" value="1"/>
</dbReference>
<protein>
    <recommendedName>
        <fullName evidence="7">HTH-type transcriptional regulator SarZ</fullName>
    </recommendedName>
    <alternativeName>
        <fullName evidence="8">Staphylococcal accessory regulator Z</fullName>
    </alternativeName>
</protein>
<name>A0A1I7H3H1_9FLAO</name>
<dbReference type="SMART" id="SM00347">
    <property type="entry name" value="HTH_MARR"/>
    <property type="match status" value="1"/>
</dbReference>
<keyword evidence="4 10" id="KW-0238">DNA-binding</keyword>
<dbReference type="EMBL" id="FPBK01000007">
    <property type="protein sequence ID" value="SFU55220.1"/>
    <property type="molecule type" value="Genomic_DNA"/>
</dbReference>
<dbReference type="PANTHER" id="PTHR42756">
    <property type="entry name" value="TRANSCRIPTIONAL REGULATOR, MARR"/>
    <property type="match status" value="1"/>
</dbReference>
<dbReference type="InterPro" id="IPR036388">
    <property type="entry name" value="WH-like_DNA-bd_sf"/>
</dbReference>